<evidence type="ECO:0000313" key="8">
    <source>
        <dbReference type="EMBL" id="SMO95690.1"/>
    </source>
</evidence>
<evidence type="ECO:0000259" key="6">
    <source>
        <dbReference type="Pfam" id="PF04542"/>
    </source>
</evidence>
<dbReference type="PANTHER" id="PTHR43133:SF62">
    <property type="entry name" value="RNA POLYMERASE SIGMA FACTOR SIGZ"/>
    <property type="match status" value="1"/>
</dbReference>
<dbReference type="Gene3D" id="1.10.10.10">
    <property type="entry name" value="Winged helix-like DNA-binding domain superfamily/Winged helix DNA-binding domain"/>
    <property type="match status" value="1"/>
</dbReference>
<dbReference type="GO" id="GO:0006352">
    <property type="term" value="P:DNA-templated transcription initiation"/>
    <property type="evidence" value="ECO:0007669"/>
    <property type="project" value="InterPro"/>
</dbReference>
<evidence type="ECO:0000256" key="4">
    <source>
        <dbReference type="ARBA" id="ARBA00023125"/>
    </source>
</evidence>
<accession>A0A521FJB8</accession>
<dbReference type="GO" id="GO:0016987">
    <property type="term" value="F:sigma factor activity"/>
    <property type="evidence" value="ECO:0007669"/>
    <property type="project" value="UniProtKB-KW"/>
</dbReference>
<dbReference type="CDD" id="cd06171">
    <property type="entry name" value="Sigma70_r4"/>
    <property type="match status" value="1"/>
</dbReference>
<dbReference type="EMBL" id="FXTN01000012">
    <property type="protein sequence ID" value="SMO95690.1"/>
    <property type="molecule type" value="Genomic_DNA"/>
</dbReference>
<evidence type="ECO:0000256" key="5">
    <source>
        <dbReference type="ARBA" id="ARBA00023163"/>
    </source>
</evidence>
<dbReference type="Gene3D" id="1.10.1740.10">
    <property type="match status" value="1"/>
</dbReference>
<evidence type="ECO:0000259" key="7">
    <source>
        <dbReference type="Pfam" id="PF04545"/>
    </source>
</evidence>
<dbReference type="InterPro" id="IPR014284">
    <property type="entry name" value="RNA_pol_sigma-70_dom"/>
</dbReference>
<keyword evidence="2" id="KW-0805">Transcription regulation</keyword>
<dbReference type="Proteomes" id="UP000320300">
    <property type="component" value="Unassembled WGS sequence"/>
</dbReference>
<feature type="domain" description="RNA polymerase sigma-70 region 2" evidence="6">
    <location>
        <begin position="39"/>
        <end position="106"/>
    </location>
</feature>
<dbReference type="InterPro" id="IPR007630">
    <property type="entry name" value="RNA_pol_sigma70_r4"/>
</dbReference>
<proteinExistence type="inferred from homology"/>
<keyword evidence="5" id="KW-0804">Transcription</keyword>
<keyword evidence="9" id="KW-1185">Reference proteome</keyword>
<dbReference type="PANTHER" id="PTHR43133">
    <property type="entry name" value="RNA POLYMERASE ECF-TYPE SIGMA FACTO"/>
    <property type="match status" value="1"/>
</dbReference>
<dbReference type="SUPFAM" id="SSF88946">
    <property type="entry name" value="Sigma2 domain of RNA polymerase sigma factors"/>
    <property type="match status" value="1"/>
</dbReference>
<dbReference type="InterPro" id="IPR036388">
    <property type="entry name" value="WH-like_DNA-bd_sf"/>
</dbReference>
<dbReference type="AlphaFoldDB" id="A0A521FJB8"/>
<evidence type="ECO:0000256" key="3">
    <source>
        <dbReference type="ARBA" id="ARBA00023082"/>
    </source>
</evidence>
<dbReference type="GO" id="GO:0003677">
    <property type="term" value="F:DNA binding"/>
    <property type="evidence" value="ECO:0007669"/>
    <property type="project" value="UniProtKB-KW"/>
</dbReference>
<dbReference type="Pfam" id="PF04542">
    <property type="entry name" value="Sigma70_r2"/>
    <property type="match status" value="1"/>
</dbReference>
<evidence type="ECO:0000313" key="9">
    <source>
        <dbReference type="Proteomes" id="UP000320300"/>
    </source>
</evidence>
<name>A0A521FJB8_9SPHI</name>
<gene>
    <name evidence="8" type="ORF">SAMN06265348_112175</name>
</gene>
<sequence>MLTVLPKPKTSRHFISSNQPEGNLVASLVARDCKALEFLYSSYSASLLGIVSKVVKQDEVAQDVLQESFIKIWNSIGQYDSSKGRLFTWMSRLVRNTAIDHLRSRGEINSHRNDDLAEFTVEINERYQIMYHPEFIGLKQLFDVLTPEQKLILDMVYFQGYTQLEVSVALNIPVGTIKTRIRMSIKVLRSFFI</sequence>
<dbReference type="Pfam" id="PF04545">
    <property type="entry name" value="Sigma70_r4"/>
    <property type="match status" value="1"/>
</dbReference>
<dbReference type="RefSeq" id="WP_142530374.1">
    <property type="nucleotide sequence ID" value="NZ_CBCSJO010000011.1"/>
</dbReference>
<feature type="domain" description="RNA polymerase sigma-70 region 4" evidence="7">
    <location>
        <begin position="142"/>
        <end position="189"/>
    </location>
</feature>
<evidence type="ECO:0000256" key="1">
    <source>
        <dbReference type="ARBA" id="ARBA00010641"/>
    </source>
</evidence>
<evidence type="ECO:0000256" key="2">
    <source>
        <dbReference type="ARBA" id="ARBA00023015"/>
    </source>
</evidence>
<keyword evidence="4" id="KW-0238">DNA-binding</keyword>
<organism evidence="8 9">
    <name type="scientific">Pedobacter westerhofensis</name>
    <dbReference type="NCBI Taxonomy" id="425512"/>
    <lineage>
        <taxon>Bacteria</taxon>
        <taxon>Pseudomonadati</taxon>
        <taxon>Bacteroidota</taxon>
        <taxon>Sphingobacteriia</taxon>
        <taxon>Sphingobacteriales</taxon>
        <taxon>Sphingobacteriaceae</taxon>
        <taxon>Pedobacter</taxon>
    </lineage>
</organism>
<dbReference type="InterPro" id="IPR039425">
    <property type="entry name" value="RNA_pol_sigma-70-like"/>
</dbReference>
<comment type="similarity">
    <text evidence="1">Belongs to the sigma-70 factor family. ECF subfamily.</text>
</comment>
<dbReference type="InterPro" id="IPR007627">
    <property type="entry name" value="RNA_pol_sigma70_r2"/>
</dbReference>
<protein>
    <submittedName>
        <fullName evidence="8">RNA polymerase sigma-70 factor, ECF subfamily</fullName>
    </submittedName>
</protein>
<dbReference type="NCBIfam" id="TIGR02937">
    <property type="entry name" value="sigma70-ECF"/>
    <property type="match status" value="1"/>
</dbReference>
<dbReference type="OrthoDB" id="9790423at2"/>
<reference evidence="8 9" key="1">
    <citation type="submission" date="2017-05" db="EMBL/GenBank/DDBJ databases">
        <authorList>
            <person name="Varghese N."/>
            <person name="Submissions S."/>
        </authorList>
    </citation>
    <scope>NUCLEOTIDE SEQUENCE [LARGE SCALE GENOMIC DNA]</scope>
    <source>
        <strain evidence="8 9">DSM 19036</strain>
    </source>
</reference>
<keyword evidence="3" id="KW-0731">Sigma factor</keyword>
<dbReference type="InterPro" id="IPR013324">
    <property type="entry name" value="RNA_pol_sigma_r3/r4-like"/>
</dbReference>
<dbReference type="SUPFAM" id="SSF88659">
    <property type="entry name" value="Sigma3 and sigma4 domains of RNA polymerase sigma factors"/>
    <property type="match status" value="1"/>
</dbReference>
<dbReference type="InterPro" id="IPR013325">
    <property type="entry name" value="RNA_pol_sigma_r2"/>
</dbReference>